<organism evidence="2 3">
    <name type="scientific">Anaerococcus lactolyticus ATCC 51172</name>
    <dbReference type="NCBI Taxonomy" id="525254"/>
    <lineage>
        <taxon>Bacteria</taxon>
        <taxon>Bacillati</taxon>
        <taxon>Bacillota</taxon>
        <taxon>Tissierellia</taxon>
        <taxon>Tissierellales</taxon>
        <taxon>Peptoniphilaceae</taxon>
        <taxon>Anaerococcus</taxon>
    </lineage>
</organism>
<dbReference type="Gene3D" id="1.25.40.290">
    <property type="entry name" value="ARM repeat domains"/>
    <property type="match status" value="1"/>
</dbReference>
<evidence type="ECO:0000259" key="1">
    <source>
        <dbReference type="Pfam" id="PF00753"/>
    </source>
</evidence>
<dbReference type="AlphaFoldDB" id="C2BDW5"/>
<dbReference type="HOGENOM" id="CLU_090346_0_0_9"/>
<dbReference type="eggNOG" id="COG0491">
    <property type="taxonomic scope" value="Bacteria"/>
</dbReference>
<sequence>MKLLYFFDDKLKPITMRGKYYCKPEETGILAEGVSCIREYDVNMWFYTKNGKTIAVDSGHLNFKNIGDEFQKINIRPENINHLFLTHLDTDHGGGIDKSGHNIFPNAHVYMGEDEKKYMTKEIRRKGIFYNCVEIADGWTPISGNMIFDVDGVRVEAIRQIVALKEDTSEYVRKSVGNALRDISKKFPELIKAELSNWKLESKEINQVYKLASKLVR</sequence>
<dbReference type="Pfam" id="PF00753">
    <property type="entry name" value="Lactamase_B"/>
    <property type="match status" value="1"/>
</dbReference>
<dbReference type="RefSeq" id="WP_004827728.1">
    <property type="nucleotide sequence ID" value="NZ_GG666045.1"/>
</dbReference>
<dbReference type="InterPro" id="IPR016024">
    <property type="entry name" value="ARM-type_fold"/>
</dbReference>
<dbReference type="SUPFAM" id="SSF56281">
    <property type="entry name" value="Metallo-hydrolase/oxidoreductase"/>
    <property type="match status" value="1"/>
</dbReference>
<proteinExistence type="predicted"/>
<comment type="caution">
    <text evidence="2">The sequence shown here is derived from an EMBL/GenBank/DDBJ whole genome shotgun (WGS) entry which is preliminary data.</text>
</comment>
<keyword evidence="3" id="KW-1185">Reference proteome</keyword>
<dbReference type="Gene3D" id="3.60.15.10">
    <property type="entry name" value="Ribonuclease Z/Hydroxyacylglutathione hydrolase-like"/>
    <property type="match status" value="1"/>
</dbReference>
<dbReference type="eggNOG" id="COG4335">
    <property type="taxonomic scope" value="Bacteria"/>
</dbReference>
<dbReference type="InterPro" id="IPR001279">
    <property type="entry name" value="Metallo-B-lactamas"/>
</dbReference>
<name>C2BDW5_9FIRM</name>
<evidence type="ECO:0000313" key="3">
    <source>
        <dbReference type="Proteomes" id="UP000005984"/>
    </source>
</evidence>
<accession>C2BDW5</accession>
<evidence type="ECO:0000313" key="2">
    <source>
        <dbReference type="EMBL" id="EEI86980.1"/>
    </source>
</evidence>
<gene>
    <name evidence="2" type="ORF">HMPREF0072_0535</name>
</gene>
<dbReference type="STRING" id="525254.HMPREF0072_0535"/>
<dbReference type="EMBL" id="ABYO01000018">
    <property type="protein sequence ID" value="EEI86980.1"/>
    <property type="molecule type" value="Genomic_DNA"/>
</dbReference>
<dbReference type="Proteomes" id="UP000005984">
    <property type="component" value="Unassembled WGS sequence"/>
</dbReference>
<dbReference type="SUPFAM" id="SSF48371">
    <property type="entry name" value="ARM repeat"/>
    <property type="match status" value="1"/>
</dbReference>
<protein>
    <submittedName>
        <fullName evidence="2">Metallo-beta-lactamase family protein</fullName>
    </submittedName>
</protein>
<feature type="domain" description="Metallo-beta-lactamase" evidence="1">
    <location>
        <begin position="40"/>
        <end position="102"/>
    </location>
</feature>
<reference evidence="2 3" key="1">
    <citation type="submission" date="2008-10" db="EMBL/GenBank/DDBJ databases">
        <authorList>
            <person name="Qin X."/>
            <person name="Bachman B."/>
            <person name="Battles P."/>
            <person name="Bell A."/>
            <person name="Bess C."/>
            <person name="Bickham C."/>
            <person name="Chaboub L."/>
            <person name="Chen D."/>
            <person name="Coyle M."/>
            <person name="Deiros D.R."/>
            <person name="Dinh H."/>
            <person name="Forbes L."/>
            <person name="Fowler G."/>
            <person name="Francisco L."/>
            <person name="Fu Q."/>
            <person name="Gubbala S."/>
            <person name="Hale W."/>
            <person name="Han Y."/>
            <person name="Hemphill L."/>
            <person name="Highlander S.K."/>
            <person name="Hirani K."/>
            <person name="Hogues M."/>
            <person name="Jackson L."/>
            <person name="Jakkamsetti A."/>
            <person name="Javaid M."/>
            <person name="Jiang H."/>
            <person name="Korchina V."/>
            <person name="Kovar C."/>
            <person name="Lara F."/>
            <person name="Lee S."/>
            <person name="Mata R."/>
            <person name="Mathew T."/>
            <person name="Moen C."/>
            <person name="Morales K."/>
            <person name="Munidasa M."/>
            <person name="Nazareth L."/>
            <person name="Ngo R."/>
            <person name="Nguyen L."/>
            <person name="Okwuonu G."/>
            <person name="Ongeri F."/>
            <person name="Patil S."/>
            <person name="Petrosino J."/>
            <person name="Pham C."/>
            <person name="Pham P."/>
            <person name="Pu L.-L."/>
            <person name="Puazo M."/>
            <person name="Raj R."/>
            <person name="Reid J."/>
            <person name="Rouhana J."/>
            <person name="Saada N."/>
            <person name="Shang Y."/>
            <person name="Simmons D."/>
            <person name="Thornton R."/>
            <person name="Warren J."/>
            <person name="Weissenberger G."/>
            <person name="Zhang J."/>
            <person name="Zhang L."/>
            <person name="Zhou C."/>
            <person name="Zhu D."/>
            <person name="Muzny D."/>
            <person name="Worley K."/>
            <person name="Gibbs R."/>
        </authorList>
    </citation>
    <scope>NUCLEOTIDE SEQUENCE [LARGE SCALE GENOMIC DNA]</scope>
    <source>
        <strain evidence="2 3">ATCC 51172</strain>
    </source>
</reference>
<dbReference type="InterPro" id="IPR036866">
    <property type="entry name" value="RibonucZ/Hydroxyglut_hydro"/>
</dbReference>